<dbReference type="EMBL" id="JAWJAX010000008">
    <property type="protein sequence ID" value="MDV2911594.1"/>
    <property type="molecule type" value="Genomic_DNA"/>
</dbReference>
<dbReference type="Proteomes" id="UP001280415">
    <property type="component" value="Unassembled WGS sequence"/>
</dbReference>
<sequence>MGPQIFHRENSQVNNKVVDFEIYKSRQKLRQTAAALTDIFNEVLADKPMFWQSIPVKKRMWQATVVNIFDFMENRTPKFESQ</sequence>
<dbReference type="GeneID" id="29745310"/>
<reference evidence="1" key="1">
    <citation type="journal article" date="2023" name="PeerJ">
        <title>Selection and evaluation of lactic acid bacteria from chicken feces in Thailand as potential probiotics.</title>
        <authorList>
            <person name="Khurajog B."/>
            <person name="Disastra Y."/>
            <person name="Lawwyne L.D."/>
            <person name="Sirichokchatchawan W."/>
            <person name="Niyomtham W."/>
            <person name="Yindee J."/>
            <person name="Hampson D.J."/>
            <person name="Prapasarakul N."/>
        </authorList>
    </citation>
    <scope>NUCLEOTIDE SEQUENCE</scope>
    <source>
        <strain evidence="2">BF14</strain>
        <strain evidence="1">BF9</strain>
    </source>
</reference>
<dbReference type="RefSeq" id="WP_002830829.1">
    <property type="nucleotide sequence ID" value="NZ_BJMF01000009.1"/>
</dbReference>
<comment type="caution">
    <text evidence="1">The sequence shown here is derived from an EMBL/GenBank/DDBJ whole genome shotgun (WGS) entry which is preliminary data.</text>
</comment>
<reference evidence="1" key="2">
    <citation type="submission" date="2023-10" db="EMBL/GenBank/DDBJ databases">
        <authorList>
            <person name="Khurajog B."/>
        </authorList>
    </citation>
    <scope>NUCLEOTIDE SEQUENCE</scope>
    <source>
        <strain evidence="2">BF14</strain>
        <strain evidence="1">BF9</strain>
    </source>
</reference>
<accession>A0AAP3U475</accession>
<evidence type="ECO:0000313" key="2">
    <source>
        <dbReference type="EMBL" id="MDV2911594.1"/>
    </source>
</evidence>
<protein>
    <submittedName>
        <fullName evidence="1">Type IV secretion protein Rhs</fullName>
    </submittedName>
</protein>
<organism evidence="1 3">
    <name type="scientific">Pediococcus acidilactici</name>
    <dbReference type="NCBI Taxonomy" id="1254"/>
    <lineage>
        <taxon>Bacteria</taxon>
        <taxon>Bacillati</taxon>
        <taxon>Bacillota</taxon>
        <taxon>Bacilli</taxon>
        <taxon>Lactobacillales</taxon>
        <taxon>Lactobacillaceae</taxon>
        <taxon>Pediococcus</taxon>
        <taxon>Pediococcus acidilactici group</taxon>
    </lineage>
</organism>
<dbReference type="AlphaFoldDB" id="A0AAP3U475"/>
<dbReference type="EMBL" id="JAWJAV010000005">
    <property type="protein sequence ID" value="MDV2621850.1"/>
    <property type="molecule type" value="Genomic_DNA"/>
</dbReference>
<evidence type="ECO:0000313" key="3">
    <source>
        <dbReference type="Proteomes" id="UP001280897"/>
    </source>
</evidence>
<dbReference type="Proteomes" id="UP001280897">
    <property type="component" value="Unassembled WGS sequence"/>
</dbReference>
<evidence type="ECO:0000313" key="1">
    <source>
        <dbReference type="EMBL" id="MDV2621850.1"/>
    </source>
</evidence>
<gene>
    <name evidence="1" type="ORF">R0G89_08920</name>
    <name evidence="2" type="ORF">R0H03_06930</name>
</gene>
<proteinExistence type="predicted"/>
<name>A0AAP3U475_PEDAC</name>